<evidence type="ECO:0000313" key="2">
    <source>
        <dbReference type="Proteomes" id="UP000024635"/>
    </source>
</evidence>
<organism evidence="1 2">
    <name type="scientific">Ancylostoma ceylanicum</name>
    <dbReference type="NCBI Taxonomy" id="53326"/>
    <lineage>
        <taxon>Eukaryota</taxon>
        <taxon>Metazoa</taxon>
        <taxon>Ecdysozoa</taxon>
        <taxon>Nematoda</taxon>
        <taxon>Chromadorea</taxon>
        <taxon>Rhabditida</taxon>
        <taxon>Rhabditina</taxon>
        <taxon>Rhabditomorpha</taxon>
        <taxon>Strongyloidea</taxon>
        <taxon>Ancylostomatidae</taxon>
        <taxon>Ancylostomatinae</taxon>
        <taxon>Ancylostoma</taxon>
    </lineage>
</organism>
<gene>
    <name evidence="1" type="primary">Acey_s0104.g3595</name>
    <name evidence="1" type="ORF">Y032_0104g3595</name>
</gene>
<evidence type="ECO:0000313" key="1">
    <source>
        <dbReference type="EMBL" id="EYC01773.1"/>
    </source>
</evidence>
<accession>A0A016TGP3</accession>
<sequence>MEVSEGRESNVINYENLLVNDPFVVPLDNISSFPRNPQFSEEVDAVVTSKKLHHILEVHIDLGYTNGSQTASTFRESLLRLHQPLIGERISSYAKIAGNP</sequence>
<comment type="caution">
    <text evidence="1">The sequence shown here is derived from an EMBL/GenBank/DDBJ whole genome shotgun (WGS) entry which is preliminary data.</text>
</comment>
<dbReference type="EMBL" id="JARK01001440">
    <property type="protein sequence ID" value="EYC01773.1"/>
    <property type="molecule type" value="Genomic_DNA"/>
</dbReference>
<dbReference type="AlphaFoldDB" id="A0A016TGP3"/>
<protein>
    <submittedName>
        <fullName evidence="1">Uncharacterized protein</fullName>
    </submittedName>
</protein>
<name>A0A016TGP3_9BILA</name>
<proteinExistence type="predicted"/>
<reference evidence="2" key="1">
    <citation type="journal article" date="2015" name="Nat. Genet.">
        <title>The genome and transcriptome of the zoonotic hookworm Ancylostoma ceylanicum identify infection-specific gene families.</title>
        <authorList>
            <person name="Schwarz E.M."/>
            <person name="Hu Y."/>
            <person name="Antoshechkin I."/>
            <person name="Miller M.M."/>
            <person name="Sternberg P.W."/>
            <person name="Aroian R.V."/>
        </authorList>
    </citation>
    <scope>NUCLEOTIDE SEQUENCE</scope>
    <source>
        <strain evidence="2">HY135</strain>
    </source>
</reference>
<keyword evidence="2" id="KW-1185">Reference proteome</keyword>
<dbReference type="Proteomes" id="UP000024635">
    <property type="component" value="Unassembled WGS sequence"/>
</dbReference>